<comment type="function">
    <text evidence="1">Required for ubiquinone (coenzyme Q) biosynthesis. Binds hydrophobic ubiquinone biosynthetic intermediates via its SCP2 domain and is essential for the stability of the Ubi complex. May constitute a docking platform where Ubi enzymes assemble and access their SCP2-bound polyprenyl substrates.</text>
</comment>
<dbReference type="PANTHER" id="PTHR38693:SF1">
    <property type="entry name" value="UBIQUINONE BIOSYNTHESIS ACCESSORY FACTOR UBIJ"/>
    <property type="match status" value="1"/>
</dbReference>
<evidence type="ECO:0000313" key="2">
    <source>
        <dbReference type="EMBL" id="RCN58368.1"/>
    </source>
</evidence>
<dbReference type="Proteomes" id="UP000253250">
    <property type="component" value="Unassembled WGS sequence"/>
</dbReference>
<dbReference type="PANTHER" id="PTHR38693">
    <property type="entry name" value="UBIQUINONE BIOSYNTHESIS PROTEIN UBIJ"/>
    <property type="match status" value="1"/>
</dbReference>
<dbReference type="InterPro" id="IPR003033">
    <property type="entry name" value="SCP2_sterol-bd_dom"/>
</dbReference>
<dbReference type="GO" id="GO:0006744">
    <property type="term" value="P:ubiquinone biosynthetic process"/>
    <property type="evidence" value="ECO:0007669"/>
    <property type="project" value="UniProtKB-UniRule"/>
</dbReference>
<dbReference type="RefSeq" id="WP_065970121.1">
    <property type="nucleotide sequence ID" value="NZ_CP080624.1"/>
</dbReference>
<comment type="subcellular location">
    <subcellularLocation>
        <location evidence="1">Cytoplasm</location>
    </subcellularLocation>
</comment>
<evidence type="ECO:0000313" key="3">
    <source>
        <dbReference type="Proteomes" id="UP000253250"/>
    </source>
</evidence>
<dbReference type="Pfam" id="PF02036">
    <property type="entry name" value="SCP2"/>
    <property type="match status" value="1"/>
</dbReference>
<dbReference type="InterPro" id="IPR038989">
    <property type="entry name" value="UbiJ"/>
</dbReference>
<comment type="pathway">
    <text evidence="1">Cofactor biosynthesis; ubiquinone biosynthesis.</text>
</comment>
<dbReference type="GO" id="GO:0005737">
    <property type="term" value="C:cytoplasm"/>
    <property type="evidence" value="ECO:0007669"/>
    <property type="project" value="UniProtKB-SubCell"/>
</dbReference>
<accession>A0A1C2G1S6</accession>
<dbReference type="AlphaFoldDB" id="A0A1C2G1S6"/>
<organism evidence="2 3">
    <name type="scientific">Acidiferrobacter thiooxydans</name>
    <dbReference type="NCBI Taxonomy" id="163359"/>
    <lineage>
        <taxon>Bacteria</taxon>
        <taxon>Pseudomonadati</taxon>
        <taxon>Pseudomonadota</taxon>
        <taxon>Gammaproteobacteria</taxon>
        <taxon>Acidiferrobacterales</taxon>
        <taxon>Acidiferrobacteraceae</taxon>
        <taxon>Acidiferrobacter</taxon>
    </lineage>
</organism>
<comment type="similarity">
    <text evidence="1">Belongs to the UbiJ family.</text>
</comment>
<dbReference type="OrthoDB" id="5965909at2"/>
<protein>
    <recommendedName>
        <fullName evidence="1">Ubiquinone biosynthesis accessory factor UbiJ</fullName>
    </recommendedName>
</protein>
<dbReference type="EMBL" id="PSYR01000001">
    <property type="protein sequence ID" value="RCN58368.1"/>
    <property type="molecule type" value="Genomic_DNA"/>
</dbReference>
<keyword evidence="1" id="KW-0831">Ubiquinone biosynthesis</keyword>
<dbReference type="UniPathway" id="UPA00232"/>
<dbReference type="SUPFAM" id="SSF55718">
    <property type="entry name" value="SCP-like"/>
    <property type="match status" value="1"/>
</dbReference>
<name>A0A1C2G1S6_9GAMM</name>
<comment type="caution">
    <text evidence="2">The sequence shown here is derived from an EMBL/GenBank/DDBJ whole genome shotgun (WGS) entry which is preliminary data.</text>
</comment>
<dbReference type="STRING" id="163359.A9R16_11205"/>
<sequence>MRIALFALEQALNIPFRIDPEARAGLAALAGRSVRVVLTSPAQSFELAFTPERIQVRPPTGNPDVTVRGSALQLAALMRARPEQTQKVVASGLTMEGDIDTAWAMKRLFENAPVDWQEAFASTVGDVPAQLVIRGLRRVGASVRYAARRLGANAVAFLQDEERALPRPWEMDEFLAAVDTLRDDVERLGQRVRRLKAR</sequence>
<keyword evidence="1" id="KW-0963">Cytoplasm</keyword>
<evidence type="ECO:0000256" key="1">
    <source>
        <dbReference type="HAMAP-Rule" id="MF_02215"/>
    </source>
</evidence>
<reference evidence="2 3" key="1">
    <citation type="submission" date="2018-02" db="EMBL/GenBank/DDBJ databases">
        <title>Insights into the biology of acidophilic members of the Acidiferrobacteraceae family derived from comparative genomic analyses.</title>
        <authorList>
            <person name="Issotta F."/>
            <person name="Thyssen C."/>
            <person name="Mena C."/>
            <person name="Moya A."/>
            <person name="Bellenberg S."/>
            <person name="Sproer C."/>
            <person name="Covarrubias P.C."/>
            <person name="Sand W."/>
            <person name="Quatrini R."/>
            <person name="Vera M."/>
        </authorList>
    </citation>
    <scope>NUCLEOTIDE SEQUENCE [LARGE SCALE GENOMIC DNA]</scope>
    <source>
        <strain evidence="3">m-1</strain>
    </source>
</reference>
<dbReference type="HAMAP" id="MF_02215">
    <property type="entry name" value="UbiJ"/>
    <property type="match status" value="1"/>
</dbReference>
<gene>
    <name evidence="1" type="primary">ubiJ</name>
    <name evidence="2" type="ORF">C4900_00780</name>
</gene>
<keyword evidence="3" id="KW-1185">Reference proteome</keyword>
<dbReference type="InterPro" id="IPR036527">
    <property type="entry name" value="SCP2_sterol-bd_dom_sf"/>
</dbReference>
<proteinExistence type="inferred from homology"/>